<accession>A0A4Y2H833</accession>
<gene>
    <name evidence="1" type="ORF">AVEN_9592_1</name>
</gene>
<name>A0A4Y2H833_ARAVE</name>
<sequence length="134" mass="15068">MDSNLSWDFRSFRTHIDDIKTVLNRYKPVYLGNHHGAQKRKQQPAPSIPSFGAYSSVNRKLYAQGQPLETVTTPITKLKKVAPSLHPKQTNHLSGKLPAKLIHRDHSELPSNGLPCTANTWDFSCPQRGQKANL</sequence>
<reference evidence="1 2" key="1">
    <citation type="journal article" date="2019" name="Sci. Rep.">
        <title>Orb-weaving spider Araneus ventricosus genome elucidates the spidroin gene catalogue.</title>
        <authorList>
            <person name="Kono N."/>
            <person name="Nakamura H."/>
            <person name="Ohtoshi R."/>
            <person name="Moran D.A.P."/>
            <person name="Shinohara A."/>
            <person name="Yoshida Y."/>
            <person name="Fujiwara M."/>
            <person name="Mori M."/>
            <person name="Tomita M."/>
            <person name="Arakawa K."/>
        </authorList>
    </citation>
    <scope>NUCLEOTIDE SEQUENCE [LARGE SCALE GENOMIC DNA]</scope>
</reference>
<organism evidence="1 2">
    <name type="scientific">Araneus ventricosus</name>
    <name type="common">Orbweaver spider</name>
    <name type="synonym">Epeira ventricosa</name>
    <dbReference type="NCBI Taxonomy" id="182803"/>
    <lineage>
        <taxon>Eukaryota</taxon>
        <taxon>Metazoa</taxon>
        <taxon>Ecdysozoa</taxon>
        <taxon>Arthropoda</taxon>
        <taxon>Chelicerata</taxon>
        <taxon>Arachnida</taxon>
        <taxon>Araneae</taxon>
        <taxon>Araneomorphae</taxon>
        <taxon>Entelegynae</taxon>
        <taxon>Araneoidea</taxon>
        <taxon>Araneidae</taxon>
        <taxon>Araneus</taxon>
    </lineage>
</organism>
<protein>
    <submittedName>
        <fullName evidence="1">Uncharacterized protein</fullName>
    </submittedName>
</protein>
<proteinExistence type="predicted"/>
<evidence type="ECO:0000313" key="2">
    <source>
        <dbReference type="Proteomes" id="UP000499080"/>
    </source>
</evidence>
<dbReference type="Proteomes" id="UP000499080">
    <property type="component" value="Unassembled WGS sequence"/>
</dbReference>
<comment type="caution">
    <text evidence="1">The sequence shown here is derived from an EMBL/GenBank/DDBJ whole genome shotgun (WGS) entry which is preliminary data.</text>
</comment>
<keyword evidence="2" id="KW-1185">Reference proteome</keyword>
<dbReference type="EMBL" id="BGPR01001762">
    <property type="protein sequence ID" value="GBM61321.1"/>
    <property type="molecule type" value="Genomic_DNA"/>
</dbReference>
<evidence type="ECO:0000313" key="1">
    <source>
        <dbReference type="EMBL" id="GBM61321.1"/>
    </source>
</evidence>
<dbReference type="AlphaFoldDB" id="A0A4Y2H833"/>